<dbReference type="EMBL" id="BFAD01000008">
    <property type="protein sequence ID" value="GBE85828.1"/>
    <property type="molecule type" value="Genomic_DNA"/>
</dbReference>
<feature type="region of interest" description="Disordered" evidence="5">
    <location>
        <begin position="1"/>
        <end position="36"/>
    </location>
</feature>
<accession>A0A401GUD3</accession>
<evidence type="ECO:0000256" key="1">
    <source>
        <dbReference type="ARBA" id="ARBA00004141"/>
    </source>
</evidence>
<feature type="transmembrane region" description="Helical" evidence="6">
    <location>
        <begin position="546"/>
        <end position="565"/>
    </location>
</feature>
<dbReference type="GeneID" id="38782745"/>
<feature type="transmembrane region" description="Helical" evidence="6">
    <location>
        <begin position="472"/>
        <end position="492"/>
    </location>
</feature>
<feature type="compositionally biased region" description="Low complexity" evidence="5">
    <location>
        <begin position="8"/>
        <end position="19"/>
    </location>
</feature>
<feature type="compositionally biased region" description="Polar residues" evidence="5">
    <location>
        <begin position="187"/>
        <end position="202"/>
    </location>
</feature>
<comment type="subcellular location">
    <subcellularLocation>
        <location evidence="1">Membrane</location>
        <topology evidence="1">Multi-pass membrane protein</topology>
    </subcellularLocation>
</comment>
<dbReference type="InParanoid" id="A0A401GUD3"/>
<feature type="transmembrane region" description="Helical" evidence="6">
    <location>
        <begin position="434"/>
        <end position="452"/>
    </location>
</feature>
<feature type="transmembrane region" description="Helical" evidence="6">
    <location>
        <begin position="697"/>
        <end position="728"/>
    </location>
</feature>
<feature type="transmembrane region" description="Helical" evidence="6">
    <location>
        <begin position="572"/>
        <end position="591"/>
    </location>
</feature>
<dbReference type="PROSITE" id="PS50042">
    <property type="entry name" value="CNMP_BINDING_3"/>
    <property type="match status" value="1"/>
</dbReference>
<feature type="transmembrane region" description="Helical" evidence="6">
    <location>
        <begin position="504"/>
        <end position="526"/>
    </location>
</feature>
<feature type="transmembrane region" description="Helical" evidence="6">
    <location>
        <begin position="397"/>
        <end position="422"/>
    </location>
</feature>
<proteinExistence type="predicted"/>
<dbReference type="InterPro" id="IPR052706">
    <property type="entry name" value="Membrane-Transporter-like"/>
</dbReference>
<feature type="region of interest" description="Disordered" evidence="5">
    <location>
        <begin position="187"/>
        <end position="218"/>
    </location>
</feature>
<dbReference type="AlphaFoldDB" id="A0A401GUD3"/>
<dbReference type="InterPro" id="IPR002645">
    <property type="entry name" value="STAS_dom"/>
</dbReference>
<dbReference type="SMART" id="SM00100">
    <property type="entry name" value="cNMP"/>
    <property type="match status" value="1"/>
</dbReference>
<evidence type="ECO:0000313" key="9">
    <source>
        <dbReference type="EMBL" id="GBE85828.1"/>
    </source>
</evidence>
<dbReference type="InterPro" id="IPR036513">
    <property type="entry name" value="STAS_dom_sf"/>
</dbReference>
<dbReference type="InterPro" id="IPR014710">
    <property type="entry name" value="RmlC-like_jellyroll"/>
</dbReference>
<dbReference type="STRING" id="139825.A0A401GUD3"/>
<protein>
    <recommendedName>
        <fullName evidence="11">Sulfate transporter family protein</fullName>
    </recommendedName>
</protein>
<gene>
    <name evidence="9" type="ORF">SCP_0803500</name>
</gene>
<feature type="transmembrane region" description="Helical" evidence="6">
    <location>
        <begin position="298"/>
        <end position="317"/>
    </location>
</feature>
<feature type="transmembrane region" description="Helical" evidence="6">
    <location>
        <begin position="644"/>
        <end position="677"/>
    </location>
</feature>
<dbReference type="Gene3D" id="3.30.750.24">
    <property type="entry name" value="STAS domain"/>
    <property type="match status" value="1"/>
</dbReference>
<dbReference type="PANTHER" id="PTHR43310:SF4">
    <property type="entry name" value="AFR304WP"/>
    <property type="match status" value="1"/>
</dbReference>
<evidence type="ECO:0000259" key="7">
    <source>
        <dbReference type="PROSITE" id="PS50042"/>
    </source>
</evidence>
<dbReference type="GO" id="GO:0016020">
    <property type="term" value="C:membrane"/>
    <property type="evidence" value="ECO:0007669"/>
    <property type="project" value="UniProtKB-SubCell"/>
</dbReference>
<feature type="domain" description="Cyclic nucleotide-binding" evidence="7">
    <location>
        <begin position="954"/>
        <end position="1074"/>
    </location>
</feature>
<dbReference type="Pfam" id="PF00027">
    <property type="entry name" value="cNMP_binding"/>
    <property type="match status" value="1"/>
</dbReference>
<evidence type="ECO:0000256" key="4">
    <source>
        <dbReference type="ARBA" id="ARBA00023136"/>
    </source>
</evidence>
<organism evidence="9 10">
    <name type="scientific">Sparassis crispa</name>
    <dbReference type="NCBI Taxonomy" id="139825"/>
    <lineage>
        <taxon>Eukaryota</taxon>
        <taxon>Fungi</taxon>
        <taxon>Dikarya</taxon>
        <taxon>Basidiomycota</taxon>
        <taxon>Agaricomycotina</taxon>
        <taxon>Agaricomycetes</taxon>
        <taxon>Polyporales</taxon>
        <taxon>Sparassidaceae</taxon>
        <taxon>Sparassis</taxon>
    </lineage>
</organism>
<keyword evidence="10" id="KW-1185">Reference proteome</keyword>
<dbReference type="RefSeq" id="XP_027616741.1">
    <property type="nucleotide sequence ID" value="XM_027760940.1"/>
</dbReference>
<feature type="domain" description="STAS" evidence="8">
    <location>
        <begin position="768"/>
        <end position="875"/>
    </location>
</feature>
<dbReference type="CDD" id="cd07042">
    <property type="entry name" value="STAS_SulP_like_sulfate_transporter"/>
    <property type="match status" value="1"/>
</dbReference>
<dbReference type="PROSITE" id="PS50801">
    <property type="entry name" value="STAS"/>
    <property type="match status" value="1"/>
</dbReference>
<dbReference type="PANTHER" id="PTHR43310">
    <property type="entry name" value="SULFATE TRANSPORTER YBAR-RELATED"/>
    <property type="match status" value="1"/>
</dbReference>
<keyword evidence="3 6" id="KW-1133">Transmembrane helix</keyword>
<evidence type="ECO:0008006" key="11">
    <source>
        <dbReference type="Google" id="ProtNLM"/>
    </source>
</evidence>
<dbReference type="SUPFAM" id="SSF51206">
    <property type="entry name" value="cAMP-binding domain-like"/>
    <property type="match status" value="1"/>
</dbReference>
<sequence length="1090" mass="119233">MSRHMLAPGRDSPGPSGSPHLRADEDANVDGRGTGSLSPVESLIRLSASSVTRAGLQQPRSFVSTSIKSLRPHPALLPHTQDHIRDNTMQISNMPLQTPNTLSPRSQDSFIFPNAVESEDDAEAHLPLQLSSMSVPSVQSIRSDGATDLSASATSVSSLRSGNLTPKGYPGSVHHPSALTLLMARQTQDGEPPSLASSSIPTPTAELPNPTPTFHVHPATPIVEATPYVHAIPHRSPSTSSVSSEASETAPLLPDVEAAQPMYNGNGHPHEDRKSRHLLDALREGSWRKVAFSTMRDFGATAVRSLPAVVLGTLLNILDGISYGMITFPATGVFSNLGGAGVSMFFVTAIISQLIYSAGGSGFAGANGSMMIEVVPFFHILANSIAEYVGEDKPREIIATTVVAFAFSSIITGLTFFLLGALRMGSLIGFFPRHILVGCIGGVGVFLILTGLTVSTRMADDDFALDFATFKYLFLNAHNLALWAPAFGLAVLLRVITHKYEHQLIFPIYFLIIPIVFYVVVAAAHLDVGTLRSDGWLFDMGTNPEPWYHFYSFYDFSATHWRALWKTLPTQFALLFFNILHPPLNVPALAVSLNHDVKTDKELVAHGYSNLIAGALGTVPNYLVYVNTLLFYRVGGDTRTAGFMLAGATTLLLLIGTAPIAYIPVMVVGALIFVLGIDLVKEALWDTRHRVNRAEYITIASIMICMTVWDFVIGVLFGIVVCCFFFVVQSSRRRSIRALHTGETAMSTVRRPSAHRAYLREVSKQTTILRLQGFLFFGTITNVEETIRTLVEGPTWQHNPTRFLILDLSLVAGVDMSAAEAFVRVQRLLSTKRVVLVFCGFSVESPVGIALQNVGLLEMDGVELFSTFNDALEWTENVYLRAWFASQKADVPILALPGRQVDMVAFQETLSTTPRKSHILEAGWRTIARDHSPPQDQISAATEPYNTLVKVFSSYGPVDPERFAPLSPYLERVCVPEGTVLWNQGDEPDGLYVVESGILRAMYRFNEHTLPMEESMVPGTLAGELSTLSGLSRNATCVVERQSVLWKLSVESLRRLENEQPKLAREFTRLVLKAAKLDYDILISALAARQ</sequence>
<dbReference type="FunCoup" id="A0A401GUD3">
    <property type="interactions" value="11"/>
</dbReference>
<dbReference type="SUPFAM" id="SSF52091">
    <property type="entry name" value="SpoIIaa-like"/>
    <property type="match status" value="1"/>
</dbReference>
<name>A0A401GUD3_9APHY</name>
<dbReference type="OrthoDB" id="409725at2759"/>
<keyword evidence="4 6" id="KW-0472">Membrane</keyword>
<evidence type="ECO:0000256" key="3">
    <source>
        <dbReference type="ARBA" id="ARBA00022989"/>
    </source>
</evidence>
<evidence type="ECO:0000259" key="8">
    <source>
        <dbReference type="PROSITE" id="PS50801"/>
    </source>
</evidence>
<dbReference type="InterPro" id="IPR011547">
    <property type="entry name" value="SLC26A/SulP_dom"/>
</dbReference>
<evidence type="ECO:0000256" key="6">
    <source>
        <dbReference type="SAM" id="Phobius"/>
    </source>
</evidence>
<evidence type="ECO:0000256" key="5">
    <source>
        <dbReference type="SAM" id="MobiDB-lite"/>
    </source>
</evidence>
<dbReference type="InterPro" id="IPR000595">
    <property type="entry name" value="cNMP-bd_dom"/>
</dbReference>
<dbReference type="Gene3D" id="2.60.120.10">
    <property type="entry name" value="Jelly Rolls"/>
    <property type="match status" value="1"/>
</dbReference>
<evidence type="ECO:0000313" key="10">
    <source>
        <dbReference type="Proteomes" id="UP000287166"/>
    </source>
</evidence>
<dbReference type="Proteomes" id="UP000287166">
    <property type="component" value="Unassembled WGS sequence"/>
</dbReference>
<dbReference type="Pfam" id="PF00916">
    <property type="entry name" value="Sulfate_transp"/>
    <property type="match status" value="1"/>
</dbReference>
<feature type="transmembrane region" description="Helical" evidence="6">
    <location>
        <begin position="611"/>
        <end position="632"/>
    </location>
</feature>
<dbReference type="CDD" id="cd00038">
    <property type="entry name" value="CAP_ED"/>
    <property type="match status" value="1"/>
</dbReference>
<keyword evidence="2 6" id="KW-0812">Transmembrane</keyword>
<evidence type="ECO:0000256" key="2">
    <source>
        <dbReference type="ARBA" id="ARBA00022692"/>
    </source>
</evidence>
<feature type="transmembrane region" description="Helical" evidence="6">
    <location>
        <begin position="337"/>
        <end position="356"/>
    </location>
</feature>
<dbReference type="InterPro" id="IPR018490">
    <property type="entry name" value="cNMP-bd_dom_sf"/>
</dbReference>
<comment type="caution">
    <text evidence="9">The sequence shown here is derived from an EMBL/GenBank/DDBJ whole genome shotgun (WGS) entry which is preliminary data.</text>
</comment>
<reference evidence="9 10" key="1">
    <citation type="journal article" date="2018" name="Sci. Rep.">
        <title>Genome sequence of the cauliflower mushroom Sparassis crispa (Hanabiratake) and its association with beneficial usage.</title>
        <authorList>
            <person name="Kiyama R."/>
            <person name="Furutani Y."/>
            <person name="Kawaguchi K."/>
            <person name="Nakanishi T."/>
        </authorList>
    </citation>
    <scope>NUCLEOTIDE SEQUENCE [LARGE SCALE GENOMIC DNA]</scope>
</reference>
<dbReference type="Pfam" id="PF01740">
    <property type="entry name" value="STAS"/>
    <property type="match status" value="1"/>
</dbReference>